<feature type="compositionally biased region" description="Basic and acidic residues" evidence="8">
    <location>
        <begin position="425"/>
        <end position="434"/>
    </location>
</feature>
<dbReference type="AlphaFoldDB" id="A0A7C3IK16"/>
<evidence type="ECO:0000256" key="1">
    <source>
        <dbReference type="ARBA" id="ARBA00022741"/>
    </source>
</evidence>
<feature type="compositionally biased region" description="Polar residues" evidence="8">
    <location>
        <begin position="535"/>
        <end position="546"/>
    </location>
</feature>
<feature type="compositionally biased region" description="Basic and acidic residues" evidence="8">
    <location>
        <begin position="407"/>
        <end position="417"/>
    </location>
</feature>
<proteinExistence type="inferred from homology"/>
<dbReference type="PROSITE" id="PS00018">
    <property type="entry name" value="EF_HAND_1"/>
    <property type="match status" value="1"/>
</dbReference>
<dbReference type="Pfam" id="PF00271">
    <property type="entry name" value="Helicase_C"/>
    <property type="match status" value="1"/>
</dbReference>
<dbReference type="PANTHER" id="PTHR47959">
    <property type="entry name" value="ATP-DEPENDENT RNA HELICASE RHLE-RELATED"/>
    <property type="match status" value="1"/>
</dbReference>
<dbReference type="GO" id="GO:0005829">
    <property type="term" value="C:cytosol"/>
    <property type="evidence" value="ECO:0007669"/>
    <property type="project" value="TreeGrafter"/>
</dbReference>
<dbReference type="GO" id="GO:0003676">
    <property type="term" value="F:nucleic acid binding"/>
    <property type="evidence" value="ECO:0007669"/>
    <property type="project" value="InterPro"/>
</dbReference>
<dbReference type="InterPro" id="IPR001650">
    <property type="entry name" value="Helicase_C-like"/>
</dbReference>
<dbReference type="EMBL" id="DSVL01000323">
    <property type="protein sequence ID" value="HFH29927.1"/>
    <property type="molecule type" value="Genomic_DNA"/>
</dbReference>
<dbReference type="CDD" id="cd18787">
    <property type="entry name" value="SF2_C_DEAD"/>
    <property type="match status" value="1"/>
</dbReference>
<keyword evidence="3 7" id="KW-0347">Helicase</keyword>
<feature type="region of interest" description="Disordered" evidence="8">
    <location>
        <begin position="387"/>
        <end position="504"/>
    </location>
</feature>
<feature type="domain" description="DEAD-box RNA helicase Q" evidence="11">
    <location>
        <begin position="1"/>
        <end position="29"/>
    </location>
</feature>
<dbReference type="GO" id="GO:0003724">
    <property type="term" value="F:RNA helicase activity"/>
    <property type="evidence" value="ECO:0007669"/>
    <property type="project" value="InterPro"/>
</dbReference>
<name>A0A7C3IK16_9SPIR</name>
<gene>
    <name evidence="12" type="ORF">ENS59_10530</name>
</gene>
<dbReference type="PROSITE" id="PS51192">
    <property type="entry name" value="HELICASE_ATP_BIND_1"/>
    <property type="match status" value="1"/>
</dbReference>
<evidence type="ECO:0000259" key="9">
    <source>
        <dbReference type="PROSITE" id="PS51192"/>
    </source>
</evidence>
<evidence type="ECO:0000256" key="4">
    <source>
        <dbReference type="ARBA" id="ARBA00022840"/>
    </source>
</evidence>
<evidence type="ECO:0000256" key="2">
    <source>
        <dbReference type="ARBA" id="ARBA00022801"/>
    </source>
</evidence>
<evidence type="ECO:0000256" key="3">
    <source>
        <dbReference type="ARBA" id="ARBA00022806"/>
    </source>
</evidence>
<sequence length="567" mass="62907">MEFTELTLHPDLQRGIADAGYVTCTPVQEQVLKNAFGGHDLYVQSQTGTGKTAAYLIVIFQRLLTEPLLAGKKALIMVPTRELAVQVEEEAKRIGKYLSFKIGSFYGGVGYAHQQKLLRESVQILIGTPGRVLDLNGSGQMNLMDLSFLVLDEADRMFDMGFYPDLRKLIKVVPPVDRRQTMLFSATLNAWVKNLAWEYTKNPLEIEITPENVTVDEIEQLLYHVSGDDKMKLLLGILKQRQPESAIIFCNTKKYAEIVAKRLRINDISCEFIIGDLPQVKRLKIIEDVKAGKTRFLVATDVAARGLDIEGLAMVINYDLPNEAENYVHRIGRTARAGKTGVAISLASEQDVYELPAIEKYLGAKIPSQIATEDLFAEDKSAGMHIRTDTYDDSGYERSGSAHGRGRGREERGDRGRPVRQKPSRVGETEAAKERRPRGRKGPAGESRKPAHHGEARKTESPVAGTLSARNTRPGQGAQGQKPAPRSPAGGNREKTAAKPNLAHLTFEERLAYYKRKYQEEASGTRIPKAENKTTKTLGTAEQKQSPGKKPGILKRLLNLFKGESSK</sequence>
<evidence type="ECO:0000256" key="7">
    <source>
        <dbReference type="RuleBase" id="RU000492"/>
    </source>
</evidence>
<protein>
    <submittedName>
        <fullName evidence="12">DEAD/DEAH box helicase</fullName>
    </submittedName>
</protein>
<keyword evidence="2 7" id="KW-0378">Hydrolase</keyword>
<comment type="caution">
    <text evidence="12">The sequence shown here is derived from an EMBL/GenBank/DDBJ whole genome shotgun (WGS) entry which is preliminary data.</text>
</comment>
<evidence type="ECO:0000256" key="5">
    <source>
        <dbReference type="ARBA" id="ARBA00038437"/>
    </source>
</evidence>
<feature type="domain" description="Helicase ATP-binding" evidence="9">
    <location>
        <begin position="32"/>
        <end position="206"/>
    </location>
</feature>
<dbReference type="PROSITE" id="PS51195">
    <property type="entry name" value="Q_MOTIF"/>
    <property type="match status" value="1"/>
</dbReference>
<evidence type="ECO:0000259" key="11">
    <source>
        <dbReference type="PROSITE" id="PS51195"/>
    </source>
</evidence>
<evidence type="ECO:0000259" key="10">
    <source>
        <dbReference type="PROSITE" id="PS51194"/>
    </source>
</evidence>
<evidence type="ECO:0000313" key="12">
    <source>
        <dbReference type="EMBL" id="HFH29927.1"/>
    </source>
</evidence>
<dbReference type="InterPro" id="IPR014014">
    <property type="entry name" value="RNA_helicase_DEAD_Q_motif"/>
</dbReference>
<dbReference type="InterPro" id="IPR044742">
    <property type="entry name" value="DEAD/DEAH_RhlB"/>
</dbReference>
<keyword evidence="4 7" id="KW-0067">ATP-binding</keyword>
<evidence type="ECO:0000256" key="8">
    <source>
        <dbReference type="SAM" id="MobiDB-lite"/>
    </source>
</evidence>
<dbReference type="InterPro" id="IPR014001">
    <property type="entry name" value="Helicase_ATP-bd"/>
</dbReference>
<dbReference type="InterPro" id="IPR050079">
    <property type="entry name" value="DEAD_box_RNA_helicase"/>
</dbReference>
<feature type="region of interest" description="Disordered" evidence="8">
    <location>
        <begin position="519"/>
        <end position="567"/>
    </location>
</feature>
<dbReference type="SMART" id="SM00487">
    <property type="entry name" value="DEXDc"/>
    <property type="match status" value="1"/>
</dbReference>
<dbReference type="InterPro" id="IPR000629">
    <property type="entry name" value="RNA-helicase_DEAD-box_CS"/>
</dbReference>
<dbReference type="PANTHER" id="PTHR47959:SF10">
    <property type="entry name" value="ATP-DEPENDENT RNA HELICASE RHLB"/>
    <property type="match status" value="1"/>
</dbReference>
<evidence type="ECO:0000256" key="6">
    <source>
        <dbReference type="PROSITE-ProRule" id="PRU00552"/>
    </source>
</evidence>
<comment type="similarity">
    <text evidence="5 7">Belongs to the DEAD box helicase family.</text>
</comment>
<reference evidence="12" key="1">
    <citation type="journal article" date="2020" name="mSystems">
        <title>Genome- and Community-Level Interaction Insights into Carbon Utilization and Element Cycling Functions of Hydrothermarchaeota in Hydrothermal Sediment.</title>
        <authorList>
            <person name="Zhou Z."/>
            <person name="Liu Y."/>
            <person name="Xu W."/>
            <person name="Pan J."/>
            <person name="Luo Z.H."/>
            <person name="Li M."/>
        </authorList>
    </citation>
    <scope>NUCLEOTIDE SEQUENCE [LARGE SCALE GENOMIC DNA]</scope>
    <source>
        <strain evidence="12">SpSt-503</strain>
    </source>
</reference>
<dbReference type="SMART" id="SM00490">
    <property type="entry name" value="HELICc"/>
    <property type="match status" value="1"/>
</dbReference>
<organism evidence="12">
    <name type="scientific">Gracilinema caldarium</name>
    <dbReference type="NCBI Taxonomy" id="215591"/>
    <lineage>
        <taxon>Bacteria</taxon>
        <taxon>Pseudomonadati</taxon>
        <taxon>Spirochaetota</taxon>
        <taxon>Spirochaetia</taxon>
        <taxon>Spirochaetales</taxon>
        <taxon>Breznakiellaceae</taxon>
        <taxon>Gracilinema</taxon>
    </lineage>
</organism>
<feature type="domain" description="Helicase C-terminal" evidence="10">
    <location>
        <begin position="217"/>
        <end position="378"/>
    </location>
</feature>
<dbReference type="InterPro" id="IPR018247">
    <property type="entry name" value="EF_Hand_1_Ca_BS"/>
</dbReference>
<dbReference type="SUPFAM" id="SSF52540">
    <property type="entry name" value="P-loop containing nucleoside triphosphate hydrolases"/>
    <property type="match status" value="1"/>
</dbReference>
<feature type="compositionally biased region" description="Basic and acidic residues" evidence="8">
    <location>
        <begin position="446"/>
        <end position="460"/>
    </location>
</feature>
<dbReference type="PROSITE" id="PS51194">
    <property type="entry name" value="HELICASE_CTER"/>
    <property type="match status" value="1"/>
</dbReference>
<keyword evidence="1 7" id="KW-0547">Nucleotide-binding</keyword>
<dbReference type="Pfam" id="PF00270">
    <property type="entry name" value="DEAD"/>
    <property type="match status" value="1"/>
</dbReference>
<feature type="short sequence motif" description="Q motif" evidence="6">
    <location>
        <begin position="1"/>
        <end position="29"/>
    </location>
</feature>
<dbReference type="InterPro" id="IPR027417">
    <property type="entry name" value="P-loop_NTPase"/>
</dbReference>
<dbReference type="GO" id="GO:0016787">
    <property type="term" value="F:hydrolase activity"/>
    <property type="evidence" value="ECO:0007669"/>
    <property type="project" value="UniProtKB-KW"/>
</dbReference>
<dbReference type="CDD" id="cd00268">
    <property type="entry name" value="DEADc"/>
    <property type="match status" value="1"/>
</dbReference>
<dbReference type="GO" id="GO:0005524">
    <property type="term" value="F:ATP binding"/>
    <property type="evidence" value="ECO:0007669"/>
    <property type="project" value="UniProtKB-KW"/>
</dbReference>
<accession>A0A7C3IK16</accession>
<dbReference type="Gene3D" id="3.40.50.300">
    <property type="entry name" value="P-loop containing nucleotide triphosphate hydrolases"/>
    <property type="match status" value="2"/>
</dbReference>
<dbReference type="InterPro" id="IPR011545">
    <property type="entry name" value="DEAD/DEAH_box_helicase_dom"/>
</dbReference>
<dbReference type="PROSITE" id="PS00039">
    <property type="entry name" value="DEAD_ATP_HELICASE"/>
    <property type="match status" value="1"/>
</dbReference>